<gene>
    <name evidence="1" type="ORF">PXEA_LOCUS3023</name>
</gene>
<name>A0A448WE83_9PLAT</name>
<sequence>MDPHDTLRCLPASLSSYQFATHAHFDELPTFSGITGTRLSQGSMTTPIGTIPETGTDATAPACLSEGLETVCTPDLDFSIVMPAKTSQSPCSDLLGVDNAIPIETGSEIPCSSSNSPSGYLDILSYPAGTNNSTYQEASGNSTELLPSDDKLNKALYPISEGQSSMAEDNFESSIFPKIPDTAAVVSCSNQDFNIVSGRQQLQQGKTSPQLKLQKSSDLDSSTAISQSLDATEDQIDSLRIDEVPTSLFTK</sequence>
<dbReference type="Proteomes" id="UP000784294">
    <property type="component" value="Unassembled WGS sequence"/>
</dbReference>
<comment type="caution">
    <text evidence="1">The sequence shown here is derived from an EMBL/GenBank/DDBJ whole genome shotgun (WGS) entry which is preliminary data.</text>
</comment>
<evidence type="ECO:0000313" key="2">
    <source>
        <dbReference type="Proteomes" id="UP000784294"/>
    </source>
</evidence>
<dbReference type="AlphaFoldDB" id="A0A448WE83"/>
<reference evidence="1" key="1">
    <citation type="submission" date="2018-11" db="EMBL/GenBank/DDBJ databases">
        <authorList>
            <consortium name="Pathogen Informatics"/>
        </authorList>
    </citation>
    <scope>NUCLEOTIDE SEQUENCE</scope>
</reference>
<evidence type="ECO:0000313" key="1">
    <source>
        <dbReference type="EMBL" id="VEL09583.1"/>
    </source>
</evidence>
<accession>A0A448WE83</accession>
<keyword evidence="2" id="KW-1185">Reference proteome</keyword>
<protein>
    <submittedName>
        <fullName evidence="1">Uncharacterized protein</fullName>
    </submittedName>
</protein>
<proteinExistence type="predicted"/>
<organism evidence="1 2">
    <name type="scientific">Protopolystoma xenopodis</name>
    <dbReference type="NCBI Taxonomy" id="117903"/>
    <lineage>
        <taxon>Eukaryota</taxon>
        <taxon>Metazoa</taxon>
        <taxon>Spiralia</taxon>
        <taxon>Lophotrochozoa</taxon>
        <taxon>Platyhelminthes</taxon>
        <taxon>Monogenea</taxon>
        <taxon>Polyopisthocotylea</taxon>
        <taxon>Polystomatidea</taxon>
        <taxon>Polystomatidae</taxon>
        <taxon>Protopolystoma</taxon>
    </lineage>
</organism>
<dbReference type="EMBL" id="CAAALY010006695">
    <property type="protein sequence ID" value="VEL09583.1"/>
    <property type="molecule type" value="Genomic_DNA"/>
</dbReference>